<name>C6T5A0_SOYBN</name>
<proteinExistence type="evidence at transcript level"/>
<reference evidence="1" key="1">
    <citation type="submission" date="2009-08" db="EMBL/GenBank/DDBJ databases">
        <authorList>
            <person name="Cheung F."/>
            <person name="Xiao Y."/>
            <person name="Chan A."/>
            <person name="Moskal W."/>
            <person name="Town C.D."/>
        </authorList>
    </citation>
    <scope>NUCLEOTIDE SEQUENCE</scope>
</reference>
<organism evidence="1">
    <name type="scientific">Glycine max</name>
    <name type="common">Soybean</name>
    <name type="synonym">Glycine hispida</name>
    <dbReference type="NCBI Taxonomy" id="3847"/>
    <lineage>
        <taxon>Eukaryota</taxon>
        <taxon>Viridiplantae</taxon>
        <taxon>Streptophyta</taxon>
        <taxon>Embryophyta</taxon>
        <taxon>Tracheophyta</taxon>
        <taxon>Spermatophyta</taxon>
        <taxon>Magnoliopsida</taxon>
        <taxon>eudicotyledons</taxon>
        <taxon>Gunneridae</taxon>
        <taxon>Pentapetalae</taxon>
        <taxon>rosids</taxon>
        <taxon>fabids</taxon>
        <taxon>Fabales</taxon>
        <taxon>Fabaceae</taxon>
        <taxon>Papilionoideae</taxon>
        <taxon>50 kb inversion clade</taxon>
        <taxon>NPAAA clade</taxon>
        <taxon>indigoferoid/millettioid clade</taxon>
        <taxon>Phaseoleae</taxon>
        <taxon>Glycine</taxon>
        <taxon>Glycine subgen. Soja</taxon>
    </lineage>
</organism>
<evidence type="ECO:0000313" key="1">
    <source>
        <dbReference type="EMBL" id="ACU16902.1"/>
    </source>
</evidence>
<dbReference type="EMBL" id="BT092612">
    <property type="protein sequence ID" value="ACU16902.1"/>
    <property type="molecule type" value="mRNA"/>
</dbReference>
<dbReference type="AlphaFoldDB" id="C6T5A0"/>
<accession>C6T5A0</accession>
<sequence length="64" mass="7251">MKDPPILHQCSTLSKCEASTLTSDKVNKKTKYSDPTLKLVTEYNISKSELSITISRSVKYRTKD</sequence>
<protein>
    <submittedName>
        <fullName evidence="1">Uncharacterized protein</fullName>
    </submittedName>
</protein>